<name>A0AAU1M200_9ACTN</name>
<dbReference type="AlphaFoldDB" id="A0AAU1M200"/>
<feature type="compositionally biased region" description="Polar residues" evidence="1">
    <location>
        <begin position="10"/>
        <end position="22"/>
    </location>
</feature>
<organism evidence="3">
    <name type="scientific">Streptomyces sp. NBC_00148</name>
    <dbReference type="NCBI Taxonomy" id="2903626"/>
    <lineage>
        <taxon>Bacteria</taxon>
        <taxon>Bacillati</taxon>
        <taxon>Actinomycetota</taxon>
        <taxon>Actinomycetes</taxon>
        <taxon>Kitasatosporales</taxon>
        <taxon>Streptomycetaceae</taxon>
        <taxon>Streptomyces</taxon>
    </lineage>
</organism>
<keyword evidence="2" id="KW-0472">Membrane</keyword>
<proteinExistence type="predicted"/>
<evidence type="ECO:0000313" key="3">
    <source>
        <dbReference type="EMBL" id="WTQ77515.1"/>
    </source>
</evidence>
<evidence type="ECO:0000256" key="2">
    <source>
        <dbReference type="SAM" id="Phobius"/>
    </source>
</evidence>
<dbReference type="EMBL" id="CP108169">
    <property type="protein sequence ID" value="WTQ77515.1"/>
    <property type="molecule type" value="Genomic_DNA"/>
</dbReference>
<evidence type="ECO:0000256" key="1">
    <source>
        <dbReference type="SAM" id="MobiDB-lite"/>
    </source>
</evidence>
<accession>A0AAU1M200</accession>
<evidence type="ECO:0008006" key="4">
    <source>
        <dbReference type="Google" id="ProtNLM"/>
    </source>
</evidence>
<sequence>MTHQDDRLRGTSTVPAQGNGTVPAQDPGAEILRDQGTGGRRPAPRRRPTAAWVWLVVGVGGLMTGIVVGHGLLIAAGLVAAGVGGQLFDPDQRRRRRPGHRTAL</sequence>
<feature type="region of interest" description="Disordered" evidence="1">
    <location>
        <begin position="1"/>
        <end position="47"/>
    </location>
</feature>
<keyword evidence="2" id="KW-0812">Transmembrane</keyword>
<feature type="transmembrane region" description="Helical" evidence="2">
    <location>
        <begin position="72"/>
        <end position="88"/>
    </location>
</feature>
<keyword evidence="2" id="KW-1133">Transmembrane helix</keyword>
<protein>
    <recommendedName>
        <fullName evidence="4">DUF3040 domain-containing protein</fullName>
    </recommendedName>
</protein>
<reference evidence="3" key="1">
    <citation type="submission" date="2022-10" db="EMBL/GenBank/DDBJ databases">
        <title>The complete genomes of actinobacterial strains from the NBC collection.</title>
        <authorList>
            <person name="Joergensen T.S."/>
            <person name="Alvarez Arevalo M."/>
            <person name="Sterndorff E.B."/>
            <person name="Faurdal D."/>
            <person name="Vuksanovic O."/>
            <person name="Mourched A.-S."/>
            <person name="Charusanti P."/>
            <person name="Shaw S."/>
            <person name="Blin K."/>
            <person name="Weber T."/>
        </authorList>
    </citation>
    <scope>NUCLEOTIDE SEQUENCE</scope>
    <source>
        <strain evidence="3">NBC_00148</strain>
    </source>
</reference>
<gene>
    <name evidence="3" type="ORF">OG222_32220</name>
</gene>
<feature type="transmembrane region" description="Helical" evidence="2">
    <location>
        <begin position="49"/>
        <end position="66"/>
    </location>
</feature>